<feature type="domain" description="Kinesin-like protein KIF6/9 C-terminal" evidence="3">
    <location>
        <begin position="227"/>
        <end position="272"/>
    </location>
</feature>
<keyword evidence="1" id="KW-0175">Coiled coil</keyword>
<dbReference type="GeneTree" id="ENSGT00940000157697"/>
<reference evidence="5" key="2">
    <citation type="submission" date="2023-03" db="EMBL/GenBank/DDBJ databases">
        <authorList>
            <consortium name="Wellcome Sanger Institute Data Sharing"/>
        </authorList>
    </citation>
    <scope>NUCLEOTIDE SEQUENCE [LARGE SCALE GENOMIC DNA]</scope>
</reference>
<dbReference type="InterPro" id="IPR056524">
    <property type="entry name" value="KIF6/9_C"/>
</dbReference>
<feature type="coiled-coil region" evidence="1">
    <location>
        <begin position="198"/>
        <end position="255"/>
    </location>
</feature>
<feature type="region of interest" description="Disordered" evidence="2">
    <location>
        <begin position="62"/>
        <end position="90"/>
    </location>
</feature>
<feature type="compositionally biased region" description="Basic and acidic residues" evidence="2">
    <location>
        <begin position="62"/>
        <end position="84"/>
    </location>
</feature>
<sequence>MVTGEQRDDRLTPEEIQKLEELVKAYLDDPDPDVTLSLGPDMRKIQHCFSLLKVIIWDKKGGKNRSSDDKATPAATGREEEIQHSHQSAGEVAKLKEMLGQRDNEIIKMLKKEKKRAQDAAAQLANITNSQSQSTSSVSTVELSQEGSMETISADHRGRAIQYMKRGPKLSMGKQEAFEIFIRDHEDHLTIEDNKSLLKQRSAEARKLGEELNEARNRIVPLISPVSYKSIVGHLKALRTEIEHLQLLLERSKVKLQKDFHKWWSQEASSLQVAELTFLYLSISGIWVRLLFAQPCKRCNKGLTSWTLTSATVSSSIPLTGDQQTDADILAFIRARQNLVSRAGDTHRYTHAKNAP</sequence>
<accession>A0AAX7VT50</accession>
<organism evidence="4 5">
    <name type="scientific">Astatotilapia calliptera</name>
    <name type="common">Eastern happy</name>
    <name type="synonym">Chromis callipterus</name>
    <dbReference type="NCBI Taxonomy" id="8154"/>
    <lineage>
        <taxon>Eukaryota</taxon>
        <taxon>Metazoa</taxon>
        <taxon>Chordata</taxon>
        <taxon>Craniata</taxon>
        <taxon>Vertebrata</taxon>
        <taxon>Euteleostomi</taxon>
        <taxon>Actinopterygii</taxon>
        <taxon>Neopterygii</taxon>
        <taxon>Teleostei</taxon>
        <taxon>Neoteleostei</taxon>
        <taxon>Acanthomorphata</taxon>
        <taxon>Ovalentaria</taxon>
        <taxon>Cichlomorphae</taxon>
        <taxon>Cichliformes</taxon>
        <taxon>Cichlidae</taxon>
        <taxon>African cichlids</taxon>
        <taxon>Pseudocrenilabrinae</taxon>
        <taxon>Haplochromini</taxon>
        <taxon>Astatotilapia</taxon>
    </lineage>
</organism>
<evidence type="ECO:0000313" key="5">
    <source>
        <dbReference type="Proteomes" id="UP000265100"/>
    </source>
</evidence>
<gene>
    <name evidence="4" type="primary">KIF6</name>
</gene>
<reference evidence="4" key="4">
    <citation type="submission" date="2025-09" db="UniProtKB">
        <authorList>
            <consortium name="Ensembl"/>
        </authorList>
    </citation>
    <scope>IDENTIFICATION</scope>
</reference>
<dbReference type="Ensembl" id="ENSACLT00000060789.1">
    <property type="protein sequence ID" value="ENSACLP00000085010.1"/>
    <property type="gene ID" value="ENSACLG00000026834.2"/>
</dbReference>
<dbReference type="Proteomes" id="UP000265100">
    <property type="component" value="Chromosome 19"/>
</dbReference>
<protein>
    <recommendedName>
        <fullName evidence="3">Kinesin-like protein KIF6/9 C-terminal domain-containing protein</fullName>
    </recommendedName>
</protein>
<dbReference type="Pfam" id="PF23735">
    <property type="entry name" value="KIF9"/>
    <property type="match status" value="2"/>
</dbReference>
<reference evidence="4" key="3">
    <citation type="submission" date="2025-08" db="UniProtKB">
        <authorList>
            <consortium name="Ensembl"/>
        </authorList>
    </citation>
    <scope>IDENTIFICATION</scope>
</reference>
<evidence type="ECO:0000259" key="3">
    <source>
        <dbReference type="Pfam" id="PF23735"/>
    </source>
</evidence>
<reference evidence="4 5" key="1">
    <citation type="submission" date="2018-05" db="EMBL/GenBank/DDBJ databases">
        <authorList>
            <person name="Datahose"/>
        </authorList>
    </citation>
    <scope>NUCLEOTIDE SEQUENCE</scope>
</reference>
<dbReference type="AlphaFoldDB" id="A0AAX7VT50"/>
<evidence type="ECO:0000256" key="1">
    <source>
        <dbReference type="SAM" id="Coils"/>
    </source>
</evidence>
<name>A0AAX7VT50_ASTCA</name>
<proteinExistence type="predicted"/>
<keyword evidence="5" id="KW-1185">Reference proteome</keyword>
<feature type="domain" description="Kinesin-like protein KIF6/9 C-terminal" evidence="3">
    <location>
        <begin position="172"/>
        <end position="219"/>
    </location>
</feature>
<evidence type="ECO:0000313" key="4">
    <source>
        <dbReference type="Ensembl" id="ENSACLP00000085010.1"/>
    </source>
</evidence>
<evidence type="ECO:0000256" key="2">
    <source>
        <dbReference type="SAM" id="MobiDB-lite"/>
    </source>
</evidence>